<sequence length="632" mass="63084">MSWRPELTVEDIVQHSKGRRDPQKNRQYFVEYRRKMKAAAKKPACRASRQRCSGSAAAARDNDMDAEGELTAAAEEEDEGEDEAQKPGQSLHAGEGGAVWTDLCGTTSLSKCSSAGAGACSSSVPSGSEGESILPNGPVTTAGISAVASAPAAPAAAATLDATGPAAVSAGAQQLPEVLLPSAASAPLGAHFRAGVVTQVAVCRTRGPSTFARSHRGSTSILRGGEGANCSSLSHQGSIRATSAGIAAATATAAVACTTQLPLPQETLLPVDLGGASGAWGCGGLAPYPFGAADWESHSAWPVEADAAPPPVAGCETAAAAEGAGLATGVSPGNSSDSSAADVWVGSSTGPLEPVLAPILPPVSSVAACAAAAVAAAAVMHPAESASALPLEAARRVCGWKRPHERDPAYGPSTTSGIALAQCQDGPFAKQQQLPRQLSGVLISPGVREGSTTSISSISNSGWAHLSELLLPQLSPAPCEPALPPGLSGTTGYNGVTCCGPCFSASLLACGHPWHGLLEQQQAGSTLPVTSLLEGEEAGGQALHPQRDGPAAASFGAAAQAEGRADEEEAGVDALGWIDSLLVDPQALDGISGSPWAPVDPLPHAGCGWPVYGIAQEQQAGHAGAGSVSGGR</sequence>
<organism evidence="2 3">
    <name type="scientific">Chlamydomonas incerta</name>
    <dbReference type="NCBI Taxonomy" id="51695"/>
    <lineage>
        <taxon>Eukaryota</taxon>
        <taxon>Viridiplantae</taxon>
        <taxon>Chlorophyta</taxon>
        <taxon>core chlorophytes</taxon>
        <taxon>Chlorophyceae</taxon>
        <taxon>CS clade</taxon>
        <taxon>Chlamydomonadales</taxon>
        <taxon>Chlamydomonadaceae</taxon>
        <taxon>Chlamydomonas</taxon>
    </lineage>
</organism>
<feature type="region of interest" description="Disordered" evidence="1">
    <location>
        <begin position="1"/>
        <end position="94"/>
    </location>
</feature>
<evidence type="ECO:0000313" key="2">
    <source>
        <dbReference type="EMBL" id="KAG2427214.1"/>
    </source>
</evidence>
<accession>A0A835VVN7</accession>
<evidence type="ECO:0000256" key="1">
    <source>
        <dbReference type="SAM" id="MobiDB-lite"/>
    </source>
</evidence>
<name>A0A835VVN7_CHLIN</name>
<feature type="region of interest" description="Disordered" evidence="1">
    <location>
        <begin position="537"/>
        <end position="568"/>
    </location>
</feature>
<proteinExistence type="predicted"/>
<gene>
    <name evidence="2" type="ORF">HXX76_010930</name>
</gene>
<evidence type="ECO:0000313" key="3">
    <source>
        <dbReference type="Proteomes" id="UP000650467"/>
    </source>
</evidence>
<dbReference type="OrthoDB" id="547325at2759"/>
<dbReference type="Proteomes" id="UP000650467">
    <property type="component" value="Unassembled WGS sequence"/>
</dbReference>
<feature type="compositionally biased region" description="Low complexity" evidence="1">
    <location>
        <begin position="548"/>
        <end position="562"/>
    </location>
</feature>
<keyword evidence="3" id="KW-1185">Reference proteome</keyword>
<feature type="compositionally biased region" description="Basic residues" evidence="1">
    <location>
        <begin position="34"/>
        <end position="44"/>
    </location>
</feature>
<reference evidence="2" key="1">
    <citation type="journal article" date="2020" name="bioRxiv">
        <title>Comparative genomics of Chlamydomonas.</title>
        <authorList>
            <person name="Craig R.J."/>
            <person name="Hasan A.R."/>
            <person name="Ness R.W."/>
            <person name="Keightley P.D."/>
        </authorList>
    </citation>
    <scope>NUCLEOTIDE SEQUENCE</scope>
    <source>
        <strain evidence="2">SAG 7.73</strain>
    </source>
</reference>
<feature type="compositionally biased region" description="Acidic residues" evidence="1">
    <location>
        <begin position="64"/>
        <end position="82"/>
    </location>
</feature>
<comment type="caution">
    <text evidence="2">The sequence shown here is derived from an EMBL/GenBank/DDBJ whole genome shotgun (WGS) entry which is preliminary data.</text>
</comment>
<protein>
    <submittedName>
        <fullName evidence="2">Uncharacterized protein</fullName>
    </submittedName>
</protein>
<dbReference type="AlphaFoldDB" id="A0A835VVN7"/>
<dbReference type="EMBL" id="JAEHOC010000042">
    <property type="protein sequence ID" value="KAG2427214.1"/>
    <property type="molecule type" value="Genomic_DNA"/>
</dbReference>